<dbReference type="PROSITE" id="PS00018">
    <property type="entry name" value="EF_HAND_1"/>
    <property type="match status" value="3"/>
</dbReference>
<accession>A0A553NXZ4</accession>
<evidence type="ECO:0000256" key="1">
    <source>
        <dbReference type="ARBA" id="ARBA00022723"/>
    </source>
</evidence>
<keyword evidence="3" id="KW-0106">Calcium</keyword>
<name>A0A553NXZ4_TIGCA</name>
<evidence type="ECO:0000256" key="3">
    <source>
        <dbReference type="ARBA" id="ARBA00022837"/>
    </source>
</evidence>
<comment type="caution">
    <text evidence="5">The sequence shown here is derived from an EMBL/GenBank/DDBJ whole genome shotgun (WGS) entry which is preliminary data.</text>
</comment>
<dbReference type="STRING" id="6832.A0A553NXZ4"/>
<dbReference type="OrthoDB" id="26525at2759"/>
<keyword evidence="6" id="KW-1185">Reference proteome</keyword>
<evidence type="ECO:0000256" key="2">
    <source>
        <dbReference type="ARBA" id="ARBA00022737"/>
    </source>
</evidence>
<organism evidence="5 6">
    <name type="scientific">Tigriopus californicus</name>
    <name type="common">Marine copepod</name>
    <dbReference type="NCBI Taxonomy" id="6832"/>
    <lineage>
        <taxon>Eukaryota</taxon>
        <taxon>Metazoa</taxon>
        <taxon>Ecdysozoa</taxon>
        <taxon>Arthropoda</taxon>
        <taxon>Crustacea</taxon>
        <taxon>Multicrustacea</taxon>
        <taxon>Hexanauplia</taxon>
        <taxon>Copepoda</taxon>
        <taxon>Harpacticoida</taxon>
        <taxon>Harpacticidae</taxon>
        <taxon>Tigriopus</taxon>
    </lineage>
</organism>
<dbReference type="InterPro" id="IPR039647">
    <property type="entry name" value="EF_hand_pair_protein_CML-like"/>
</dbReference>
<dbReference type="AlphaFoldDB" id="A0A553NXZ4"/>
<dbReference type="InterPro" id="IPR011992">
    <property type="entry name" value="EF-hand-dom_pair"/>
</dbReference>
<dbReference type="InterPro" id="IPR002048">
    <property type="entry name" value="EF_hand_dom"/>
</dbReference>
<feature type="domain" description="EF-hand" evidence="4">
    <location>
        <begin position="136"/>
        <end position="166"/>
    </location>
</feature>
<dbReference type="Pfam" id="PF13499">
    <property type="entry name" value="EF-hand_7"/>
    <property type="match status" value="2"/>
</dbReference>
<feature type="domain" description="EF-hand" evidence="4">
    <location>
        <begin position="100"/>
        <end position="135"/>
    </location>
</feature>
<dbReference type="Gene3D" id="1.10.238.10">
    <property type="entry name" value="EF-hand"/>
    <property type="match status" value="3"/>
</dbReference>
<evidence type="ECO:0000313" key="5">
    <source>
        <dbReference type="EMBL" id="TRY70299.1"/>
    </source>
</evidence>
<dbReference type="PROSITE" id="PS50222">
    <property type="entry name" value="EF_HAND_2"/>
    <property type="match status" value="3"/>
</dbReference>
<dbReference type="InterPro" id="IPR018247">
    <property type="entry name" value="EF_Hand_1_Ca_BS"/>
</dbReference>
<dbReference type="CDD" id="cd00051">
    <property type="entry name" value="EFh"/>
    <property type="match status" value="1"/>
</dbReference>
<dbReference type="SMART" id="SM00054">
    <property type="entry name" value="EFh"/>
    <property type="match status" value="3"/>
</dbReference>
<keyword evidence="1" id="KW-0479">Metal-binding</keyword>
<evidence type="ECO:0000313" key="6">
    <source>
        <dbReference type="Proteomes" id="UP000318571"/>
    </source>
</evidence>
<reference evidence="5 6" key="1">
    <citation type="journal article" date="2018" name="Nat. Ecol. Evol.">
        <title>Genomic signatures of mitonuclear coevolution across populations of Tigriopus californicus.</title>
        <authorList>
            <person name="Barreto F.S."/>
            <person name="Watson E.T."/>
            <person name="Lima T.G."/>
            <person name="Willett C.S."/>
            <person name="Edmands S."/>
            <person name="Li W."/>
            <person name="Burton R.S."/>
        </authorList>
    </citation>
    <scope>NUCLEOTIDE SEQUENCE [LARGE SCALE GENOMIC DNA]</scope>
    <source>
        <strain evidence="5 6">San Diego</strain>
    </source>
</reference>
<sequence>MAAFMVGKSLKDRRQHKAIEELFDNADKNGNGRISVQEYVNIFSEHGITVDQEEVEKISQLANDAREVTKDEFIEYAKRSDFFKSQLDKTDGDSVAAKREAVAKAERAFRLFDKDNDGYITKEEFQKISKKLSREQIEAVFAKFDKDGDGVLSFEEFRKMLNKDHR</sequence>
<dbReference type="OMA" id="IEYAKRS"/>
<dbReference type="SUPFAM" id="SSF47473">
    <property type="entry name" value="EF-hand"/>
    <property type="match status" value="1"/>
</dbReference>
<dbReference type="Proteomes" id="UP000318571">
    <property type="component" value="Chromosome 9"/>
</dbReference>
<feature type="domain" description="EF-hand" evidence="4">
    <location>
        <begin position="14"/>
        <end position="49"/>
    </location>
</feature>
<evidence type="ECO:0000259" key="4">
    <source>
        <dbReference type="PROSITE" id="PS50222"/>
    </source>
</evidence>
<gene>
    <name evidence="5" type="ORF">TCAL_02454</name>
</gene>
<proteinExistence type="predicted"/>
<dbReference type="GO" id="GO:0005509">
    <property type="term" value="F:calcium ion binding"/>
    <property type="evidence" value="ECO:0007669"/>
    <property type="project" value="InterPro"/>
</dbReference>
<dbReference type="EMBL" id="VCGU01000009">
    <property type="protein sequence ID" value="TRY70299.1"/>
    <property type="molecule type" value="Genomic_DNA"/>
</dbReference>
<protein>
    <recommendedName>
        <fullName evidence="4">EF-hand domain-containing protein</fullName>
    </recommendedName>
</protein>
<dbReference type="PANTHER" id="PTHR10891">
    <property type="entry name" value="EF-HAND CALCIUM-BINDING DOMAIN CONTAINING PROTEIN"/>
    <property type="match status" value="1"/>
</dbReference>
<keyword evidence="2" id="KW-0677">Repeat</keyword>